<evidence type="ECO:0000256" key="1">
    <source>
        <dbReference type="ARBA" id="ARBA00004123"/>
    </source>
</evidence>
<keyword evidence="5 9" id="KW-0547">Nucleotide-binding</keyword>
<dbReference type="PANTHER" id="PTHR24056">
    <property type="entry name" value="CELL DIVISION PROTEIN KINASE"/>
    <property type="match status" value="1"/>
</dbReference>
<sequence length="428" mass="48945">MKRALSDEAPDERFRKTGRGIEKSVEPPSNGTSPAWSTISSSPAHRPVSQHTHKFSGCSPITDYDLKGKLGEGTFGEVHKARYKVTGQLVALKRILMHNEKDGVPITAMREIKILKQLRHKNIVPLSDIAVETGDSARKEQGSIYMVFPYMDHDLAGLLDNPSVRLSRPQIKTYMKQLLEGTAYLHFNKVLHRDMKAANLLINNDGILQIADFGLARGVEDDGREYTQCVVTRWYRPPELLLGERRYTSAIDMWGVGCVFGELIKLRPILQGQDDMEQLKRIFHLCGSPTQETMPGWNKLPDAGKVRFDVTKRRVVEEFSRPDPLAADLIDKLLILDPAKRLTALEALNHDYFYSEPLPADPALLPKYEASHEFDRRKIKQEKQQAQQQLQQQAQHQHRSSQHSSHYQQRHTSRHSNSYQSHHPRERK</sequence>
<evidence type="ECO:0000313" key="14">
    <source>
        <dbReference type="Proteomes" id="UP001448207"/>
    </source>
</evidence>
<evidence type="ECO:0000256" key="8">
    <source>
        <dbReference type="ARBA" id="ARBA00023242"/>
    </source>
</evidence>
<evidence type="ECO:0000256" key="5">
    <source>
        <dbReference type="ARBA" id="ARBA00022741"/>
    </source>
</evidence>
<dbReference type="PANTHER" id="PTHR24056:SF233">
    <property type="entry name" value="CYCLIN-DEPENDENT KINASE 9"/>
    <property type="match status" value="1"/>
</dbReference>
<dbReference type="InterPro" id="IPR000719">
    <property type="entry name" value="Prot_kinase_dom"/>
</dbReference>
<keyword evidence="6" id="KW-0418">Kinase</keyword>
<reference evidence="13 14" key="1">
    <citation type="submission" date="2024-04" db="EMBL/GenBank/DDBJ databases">
        <title>Symmetric and asymmetric DNA N6-adenine methylation regulates different biological responses in Mucorales.</title>
        <authorList>
            <consortium name="Lawrence Berkeley National Laboratory"/>
            <person name="Lax C."/>
            <person name="Mondo S.J."/>
            <person name="Osorio-Concepcion M."/>
            <person name="Muszewska A."/>
            <person name="Corrochano-Luque M."/>
            <person name="Gutierrez G."/>
            <person name="Riley R."/>
            <person name="Lipzen A."/>
            <person name="Guo J."/>
            <person name="Hundley H."/>
            <person name="Amirebrahimi M."/>
            <person name="Ng V."/>
            <person name="Lorenzo-Gutierrez D."/>
            <person name="Binder U."/>
            <person name="Yang J."/>
            <person name="Song Y."/>
            <person name="Canovas D."/>
            <person name="Navarro E."/>
            <person name="Freitag M."/>
            <person name="Gabaldon T."/>
            <person name="Grigoriev I.V."/>
            <person name="Corrochano L.M."/>
            <person name="Nicolas F.E."/>
            <person name="Garre V."/>
        </authorList>
    </citation>
    <scope>NUCLEOTIDE SEQUENCE [LARGE SCALE GENOMIC DNA]</scope>
    <source>
        <strain evidence="13 14">L51</strain>
    </source>
</reference>
<dbReference type="InterPro" id="IPR008271">
    <property type="entry name" value="Ser/Thr_kinase_AS"/>
</dbReference>
<name>A0ABR3AI44_PHYBL</name>
<gene>
    <name evidence="13" type="ORF">J3Q64DRAFT_1778941</name>
</gene>
<dbReference type="InterPro" id="IPR017441">
    <property type="entry name" value="Protein_kinase_ATP_BS"/>
</dbReference>
<dbReference type="Gene3D" id="1.10.510.10">
    <property type="entry name" value="Transferase(Phosphotransferase) domain 1"/>
    <property type="match status" value="1"/>
</dbReference>
<feature type="compositionally biased region" description="Polar residues" evidence="11">
    <location>
        <begin position="27"/>
        <end position="43"/>
    </location>
</feature>
<comment type="caution">
    <text evidence="13">The sequence shown here is derived from an EMBL/GenBank/DDBJ whole genome shotgun (WGS) entry which is preliminary data.</text>
</comment>
<evidence type="ECO:0000256" key="3">
    <source>
        <dbReference type="ARBA" id="ARBA00022527"/>
    </source>
</evidence>
<evidence type="ECO:0000256" key="10">
    <source>
        <dbReference type="RuleBase" id="RU000304"/>
    </source>
</evidence>
<evidence type="ECO:0000259" key="12">
    <source>
        <dbReference type="PROSITE" id="PS50011"/>
    </source>
</evidence>
<dbReference type="Pfam" id="PF00069">
    <property type="entry name" value="Pkinase"/>
    <property type="match status" value="1"/>
</dbReference>
<feature type="compositionally biased region" description="Basic and acidic residues" evidence="11">
    <location>
        <begin position="1"/>
        <end position="25"/>
    </location>
</feature>
<dbReference type="PROSITE" id="PS00107">
    <property type="entry name" value="PROTEIN_KINASE_ATP"/>
    <property type="match status" value="1"/>
</dbReference>
<feature type="region of interest" description="Disordered" evidence="11">
    <location>
        <begin position="1"/>
        <end position="54"/>
    </location>
</feature>
<dbReference type="EMBL" id="JBCLYO010000045">
    <property type="protein sequence ID" value="KAL0074180.1"/>
    <property type="molecule type" value="Genomic_DNA"/>
</dbReference>
<evidence type="ECO:0000313" key="13">
    <source>
        <dbReference type="EMBL" id="KAL0074180.1"/>
    </source>
</evidence>
<feature type="domain" description="Protein kinase" evidence="12">
    <location>
        <begin position="64"/>
        <end position="353"/>
    </location>
</feature>
<keyword evidence="14" id="KW-1185">Reference proteome</keyword>
<keyword evidence="3 10" id="KW-0723">Serine/threonine-protein kinase</keyword>
<evidence type="ECO:0000256" key="2">
    <source>
        <dbReference type="ARBA" id="ARBA00006485"/>
    </source>
</evidence>
<proteinExistence type="inferred from homology"/>
<dbReference type="SUPFAM" id="SSF56112">
    <property type="entry name" value="Protein kinase-like (PK-like)"/>
    <property type="match status" value="1"/>
</dbReference>
<feature type="compositionally biased region" description="Low complexity" evidence="11">
    <location>
        <begin position="384"/>
        <end position="395"/>
    </location>
</feature>
<dbReference type="SMART" id="SM00220">
    <property type="entry name" value="S_TKc"/>
    <property type="match status" value="1"/>
</dbReference>
<evidence type="ECO:0000256" key="6">
    <source>
        <dbReference type="ARBA" id="ARBA00022777"/>
    </source>
</evidence>
<dbReference type="PROSITE" id="PS50011">
    <property type="entry name" value="PROTEIN_KINASE_DOM"/>
    <property type="match status" value="1"/>
</dbReference>
<keyword evidence="8" id="KW-0539">Nucleus</keyword>
<organism evidence="13 14">
    <name type="scientific">Phycomyces blakesleeanus</name>
    <dbReference type="NCBI Taxonomy" id="4837"/>
    <lineage>
        <taxon>Eukaryota</taxon>
        <taxon>Fungi</taxon>
        <taxon>Fungi incertae sedis</taxon>
        <taxon>Mucoromycota</taxon>
        <taxon>Mucoromycotina</taxon>
        <taxon>Mucoromycetes</taxon>
        <taxon>Mucorales</taxon>
        <taxon>Phycomycetaceae</taxon>
        <taxon>Phycomyces</taxon>
    </lineage>
</organism>
<dbReference type="InterPro" id="IPR011009">
    <property type="entry name" value="Kinase-like_dom_sf"/>
</dbReference>
<comment type="subcellular location">
    <subcellularLocation>
        <location evidence="1">Nucleus</location>
    </subcellularLocation>
</comment>
<comment type="similarity">
    <text evidence="2">Belongs to the protein kinase superfamily. CMGC Ser/Thr protein kinase family. CDC2/CDKX subfamily.</text>
</comment>
<evidence type="ECO:0000256" key="4">
    <source>
        <dbReference type="ARBA" id="ARBA00022679"/>
    </source>
</evidence>
<feature type="binding site" evidence="9">
    <location>
        <position position="93"/>
    </location>
    <ligand>
        <name>ATP</name>
        <dbReference type="ChEBI" id="CHEBI:30616"/>
    </ligand>
</feature>
<keyword evidence="7 9" id="KW-0067">ATP-binding</keyword>
<evidence type="ECO:0000256" key="9">
    <source>
        <dbReference type="PROSITE-ProRule" id="PRU10141"/>
    </source>
</evidence>
<accession>A0ABR3AI44</accession>
<dbReference type="Gene3D" id="3.30.200.20">
    <property type="entry name" value="Phosphorylase Kinase, domain 1"/>
    <property type="match status" value="1"/>
</dbReference>
<protein>
    <submittedName>
        <fullName evidence="13">Kinase-like domain-containing protein</fullName>
    </submittedName>
</protein>
<dbReference type="InterPro" id="IPR050108">
    <property type="entry name" value="CDK"/>
</dbReference>
<dbReference type="Proteomes" id="UP001448207">
    <property type="component" value="Unassembled WGS sequence"/>
</dbReference>
<dbReference type="PROSITE" id="PS00108">
    <property type="entry name" value="PROTEIN_KINASE_ST"/>
    <property type="match status" value="1"/>
</dbReference>
<evidence type="ECO:0000256" key="11">
    <source>
        <dbReference type="SAM" id="MobiDB-lite"/>
    </source>
</evidence>
<feature type="region of interest" description="Disordered" evidence="11">
    <location>
        <begin position="373"/>
        <end position="428"/>
    </location>
</feature>
<keyword evidence="4" id="KW-0808">Transferase</keyword>
<evidence type="ECO:0000256" key="7">
    <source>
        <dbReference type="ARBA" id="ARBA00022840"/>
    </source>
</evidence>